<reference evidence="10" key="2">
    <citation type="submission" date="2020-10" db="UniProtKB">
        <authorList>
            <consortium name="WormBaseParasite"/>
        </authorList>
    </citation>
    <scope>IDENTIFICATION</scope>
</reference>
<evidence type="ECO:0000259" key="8">
    <source>
        <dbReference type="PROSITE" id="PS50157"/>
    </source>
</evidence>
<reference evidence="9" key="1">
    <citation type="journal article" date="2013" name="Genetics">
        <title>The draft genome and transcriptome of Panagrellus redivivus are shaped by the harsh demands of a free-living lifestyle.</title>
        <authorList>
            <person name="Srinivasan J."/>
            <person name="Dillman A.R."/>
            <person name="Macchietto M.G."/>
            <person name="Heikkinen L."/>
            <person name="Lakso M."/>
            <person name="Fracchia K.M."/>
            <person name="Antoshechkin I."/>
            <person name="Mortazavi A."/>
            <person name="Wong G."/>
            <person name="Sternberg P.W."/>
        </authorList>
    </citation>
    <scope>NUCLEOTIDE SEQUENCE [LARGE SCALE GENOMIC DNA]</scope>
    <source>
        <strain evidence="9">MT8872</strain>
    </source>
</reference>
<dbReference type="Gene3D" id="3.30.160.60">
    <property type="entry name" value="Classic Zinc Finger"/>
    <property type="match status" value="4"/>
</dbReference>
<name>A0A7E4V2U5_PANRE</name>
<protein>
    <submittedName>
        <fullName evidence="10">Zinc finger protein</fullName>
    </submittedName>
</protein>
<dbReference type="PROSITE" id="PS00028">
    <property type="entry name" value="ZINC_FINGER_C2H2_1"/>
    <property type="match status" value="5"/>
</dbReference>
<dbReference type="GO" id="GO:0005694">
    <property type="term" value="C:chromosome"/>
    <property type="evidence" value="ECO:0007669"/>
    <property type="project" value="UniProtKB-ARBA"/>
</dbReference>
<keyword evidence="6" id="KW-0539">Nucleus</keyword>
<dbReference type="PANTHER" id="PTHR24381">
    <property type="entry name" value="ZINC FINGER PROTEIN"/>
    <property type="match status" value="1"/>
</dbReference>
<keyword evidence="3" id="KW-0677">Repeat</keyword>
<sequence length="361" mass="41066">MDFEYDEAVKMEGNMNMSSSSFFGNAEDVSGLEPNEILLNGADGFGADFQRVDFGEYGEFKPGSGPRAVHQCNICNKIFVSFKGLQQHAIIHTDQKPYSCEVCNKSFRFKSNLFEHRSVHSGFLPHVCPYCGKTCRLKGNLKKHLKTHVSTKEELDAAWKPFASNRRPPAEVPHDAIIVRSTGEPMFTTPVRPRKRKLGLGPDARTWVEKIRRGDMLNIGTVEEKMEQFTEMLKVIEQGGSHIKDIMNKARAIAFEKFECPMCKTVFPSRVECSEHIDSEHPLARVERPMFCEICLKSFQDKKSMEQHESYHKRVHLLVESGDLELDDPDILVPQIENETDMMDSFNDSLADDATDANHLF</sequence>
<evidence type="ECO:0000256" key="3">
    <source>
        <dbReference type="ARBA" id="ARBA00022737"/>
    </source>
</evidence>
<evidence type="ECO:0000256" key="7">
    <source>
        <dbReference type="PROSITE-ProRule" id="PRU00042"/>
    </source>
</evidence>
<evidence type="ECO:0000313" key="10">
    <source>
        <dbReference type="WBParaSite" id="Pan_g15867.t2"/>
    </source>
</evidence>
<evidence type="ECO:0000313" key="9">
    <source>
        <dbReference type="Proteomes" id="UP000492821"/>
    </source>
</evidence>
<dbReference type="InterPro" id="IPR036236">
    <property type="entry name" value="Znf_C2H2_sf"/>
</dbReference>
<feature type="domain" description="C2H2-type" evidence="8">
    <location>
        <begin position="70"/>
        <end position="97"/>
    </location>
</feature>
<dbReference type="FunFam" id="3.30.160.60:FF:001732">
    <property type="entry name" value="Zgc:162936"/>
    <property type="match status" value="1"/>
</dbReference>
<dbReference type="GO" id="GO:0000981">
    <property type="term" value="F:DNA-binding transcription factor activity, RNA polymerase II-specific"/>
    <property type="evidence" value="ECO:0007669"/>
    <property type="project" value="TreeGrafter"/>
</dbReference>
<dbReference type="SMART" id="SM00355">
    <property type="entry name" value="ZnF_C2H2"/>
    <property type="match status" value="5"/>
</dbReference>
<dbReference type="AlphaFoldDB" id="A0A7E4V2U5"/>
<dbReference type="Pfam" id="PF00096">
    <property type="entry name" value="zf-C2H2"/>
    <property type="match status" value="3"/>
</dbReference>
<evidence type="ECO:0000256" key="1">
    <source>
        <dbReference type="ARBA" id="ARBA00004123"/>
    </source>
</evidence>
<evidence type="ECO:0000256" key="2">
    <source>
        <dbReference type="ARBA" id="ARBA00022723"/>
    </source>
</evidence>
<dbReference type="GO" id="GO:0000122">
    <property type="term" value="P:negative regulation of transcription by RNA polymerase II"/>
    <property type="evidence" value="ECO:0007669"/>
    <property type="project" value="UniProtKB-ARBA"/>
</dbReference>
<dbReference type="GO" id="GO:0045893">
    <property type="term" value="P:positive regulation of DNA-templated transcription"/>
    <property type="evidence" value="ECO:0007669"/>
    <property type="project" value="UniProtKB-ARBA"/>
</dbReference>
<proteinExistence type="predicted"/>
<evidence type="ECO:0000256" key="6">
    <source>
        <dbReference type="ARBA" id="ARBA00023242"/>
    </source>
</evidence>
<comment type="subcellular location">
    <subcellularLocation>
        <location evidence="1">Nucleus</location>
    </subcellularLocation>
</comment>
<dbReference type="Proteomes" id="UP000492821">
    <property type="component" value="Unassembled WGS sequence"/>
</dbReference>
<dbReference type="PANTHER" id="PTHR24381:SF393">
    <property type="entry name" value="CHROMATIN-LINKED ADAPTOR FOR MSL PROTEINS, ISOFORM B"/>
    <property type="match status" value="1"/>
</dbReference>
<accession>A0A7E4V2U5</accession>
<dbReference type="GO" id="GO:0000977">
    <property type="term" value="F:RNA polymerase II transcription regulatory region sequence-specific DNA binding"/>
    <property type="evidence" value="ECO:0007669"/>
    <property type="project" value="TreeGrafter"/>
</dbReference>
<evidence type="ECO:0000256" key="5">
    <source>
        <dbReference type="ARBA" id="ARBA00022833"/>
    </source>
</evidence>
<keyword evidence="2" id="KW-0479">Metal-binding</keyword>
<feature type="domain" description="C2H2-type" evidence="8">
    <location>
        <begin position="98"/>
        <end position="125"/>
    </location>
</feature>
<dbReference type="SUPFAM" id="SSF57667">
    <property type="entry name" value="beta-beta-alpha zinc fingers"/>
    <property type="match status" value="2"/>
</dbReference>
<dbReference type="InterPro" id="IPR013087">
    <property type="entry name" value="Znf_C2H2_type"/>
</dbReference>
<dbReference type="GO" id="GO:0008270">
    <property type="term" value="F:zinc ion binding"/>
    <property type="evidence" value="ECO:0007669"/>
    <property type="project" value="UniProtKB-KW"/>
</dbReference>
<organism evidence="9 10">
    <name type="scientific">Panagrellus redivivus</name>
    <name type="common">Microworm</name>
    <dbReference type="NCBI Taxonomy" id="6233"/>
    <lineage>
        <taxon>Eukaryota</taxon>
        <taxon>Metazoa</taxon>
        <taxon>Ecdysozoa</taxon>
        <taxon>Nematoda</taxon>
        <taxon>Chromadorea</taxon>
        <taxon>Rhabditida</taxon>
        <taxon>Tylenchina</taxon>
        <taxon>Panagrolaimomorpha</taxon>
        <taxon>Panagrolaimoidea</taxon>
        <taxon>Panagrolaimidae</taxon>
        <taxon>Panagrellus</taxon>
    </lineage>
</organism>
<dbReference type="Pfam" id="PF12874">
    <property type="entry name" value="zf-met"/>
    <property type="match status" value="1"/>
</dbReference>
<feature type="domain" description="C2H2-type" evidence="8">
    <location>
        <begin position="126"/>
        <end position="153"/>
    </location>
</feature>
<dbReference type="GO" id="GO:0005634">
    <property type="term" value="C:nucleus"/>
    <property type="evidence" value="ECO:0007669"/>
    <property type="project" value="UniProtKB-SubCell"/>
</dbReference>
<feature type="domain" description="C2H2-type" evidence="8">
    <location>
        <begin position="290"/>
        <end position="312"/>
    </location>
</feature>
<keyword evidence="4 7" id="KW-0863">Zinc-finger</keyword>
<keyword evidence="5" id="KW-0862">Zinc</keyword>
<evidence type="ECO:0000256" key="4">
    <source>
        <dbReference type="ARBA" id="ARBA00022771"/>
    </source>
</evidence>
<dbReference type="PROSITE" id="PS50157">
    <property type="entry name" value="ZINC_FINGER_C2H2_2"/>
    <property type="match status" value="4"/>
</dbReference>
<keyword evidence="9" id="KW-1185">Reference proteome</keyword>
<dbReference type="WBParaSite" id="Pan_g15867.t2">
    <property type="protein sequence ID" value="Pan_g15867.t2"/>
    <property type="gene ID" value="Pan_g15867"/>
</dbReference>
<dbReference type="FunFam" id="3.30.160.60:FF:000446">
    <property type="entry name" value="Zinc finger protein"/>
    <property type="match status" value="1"/>
</dbReference>